<accession>A0ABQ4Y2H7</accession>
<evidence type="ECO:0000313" key="2">
    <source>
        <dbReference type="EMBL" id="GJS71597.1"/>
    </source>
</evidence>
<keyword evidence="3" id="KW-1185">Reference proteome</keyword>
<evidence type="ECO:0000256" key="1">
    <source>
        <dbReference type="SAM" id="MobiDB-lite"/>
    </source>
</evidence>
<dbReference type="EMBL" id="BQNB010010018">
    <property type="protein sequence ID" value="GJS71597.1"/>
    <property type="molecule type" value="Genomic_DNA"/>
</dbReference>
<dbReference type="Proteomes" id="UP001151760">
    <property type="component" value="Unassembled WGS sequence"/>
</dbReference>
<proteinExistence type="predicted"/>
<feature type="region of interest" description="Disordered" evidence="1">
    <location>
        <begin position="36"/>
        <end position="72"/>
    </location>
</feature>
<organism evidence="2 3">
    <name type="scientific">Tanacetum coccineum</name>
    <dbReference type="NCBI Taxonomy" id="301880"/>
    <lineage>
        <taxon>Eukaryota</taxon>
        <taxon>Viridiplantae</taxon>
        <taxon>Streptophyta</taxon>
        <taxon>Embryophyta</taxon>
        <taxon>Tracheophyta</taxon>
        <taxon>Spermatophyta</taxon>
        <taxon>Magnoliopsida</taxon>
        <taxon>eudicotyledons</taxon>
        <taxon>Gunneridae</taxon>
        <taxon>Pentapetalae</taxon>
        <taxon>asterids</taxon>
        <taxon>campanulids</taxon>
        <taxon>Asterales</taxon>
        <taxon>Asteraceae</taxon>
        <taxon>Asteroideae</taxon>
        <taxon>Anthemideae</taxon>
        <taxon>Anthemidinae</taxon>
        <taxon>Tanacetum</taxon>
    </lineage>
</organism>
<protein>
    <submittedName>
        <fullName evidence="2">Uncharacterized protein</fullName>
    </submittedName>
</protein>
<sequence length="127" mass="14437">MVKTGLVEAIDSLVPLDEHLATFRVWGILETDIQEKDDKASKNRQNRAQNGKDKVKSKPKSVNVKKSTGKSTPIKSKVIQVEKIQLEGLKLSNLKLYYKNRKSKAEIAYQVKYNFRGQFCQTPKVVS</sequence>
<gene>
    <name evidence="2" type="ORF">Tco_0704438</name>
</gene>
<evidence type="ECO:0000313" key="3">
    <source>
        <dbReference type="Proteomes" id="UP001151760"/>
    </source>
</evidence>
<comment type="caution">
    <text evidence="2">The sequence shown here is derived from an EMBL/GenBank/DDBJ whole genome shotgun (WGS) entry which is preliminary data.</text>
</comment>
<reference evidence="2" key="2">
    <citation type="submission" date="2022-01" db="EMBL/GenBank/DDBJ databases">
        <authorList>
            <person name="Yamashiro T."/>
            <person name="Shiraishi A."/>
            <person name="Satake H."/>
            <person name="Nakayama K."/>
        </authorList>
    </citation>
    <scope>NUCLEOTIDE SEQUENCE</scope>
</reference>
<reference evidence="2" key="1">
    <citation type="journal article" date="2022" name="Int. J. Mol. Sci.">
        <title>Draft Genome of Tanacetum Coccineum: Genomic Comparison of Closely Related Tanacetum-Family Plants.</title>
        <authorList>
            <person name="Yamashiro T."/>
            <person name="Shiraishi A."/>
            <person name="Nakayama K."/>
            <person name="Satake H."/>
        </authorList>
    </citation>
    <scope>NUCLEOTIDE SEQUENCE</scope>
</reference>
<name>A0ABQ4Y2H7_9ASTR</name>